<evidence type="ECO:0000313" key="1">
    <source>
        <dbReference type="EMBL" id="GFD03751.1"/>
    </source>
</evidence>
<name>A0A699T3N8_TANCI</name>
<reference evidence="1" key="1">
    <citation type="journal article" date="2019" name="Sci. Rep.">
        <title>Draft genome of Tanacetum cinerariifolium, the natural source of mosquito coil.</title>
        <authorList>
            <person name="Yamashiro T."/>
            <person name="Shiraishi A."/>
            <person name="Satake H."/>
            <person name="Nakayama K."/>
        </authorList>
    </citation>
    <scope>NUCLEOTIDE SEQUENCE</scope>
</reference>
<organism evidence="1">
    <name type="scientific">Tanacetum cinerariifolium</name>
    <name type="common">Dalmatian daisy</name>
    <name type="synonym">Chrysanthemum cinerariifolium</name>
    <dbReference type="NCBI Taxonomy" id="118510"/>
    <lineage>
        <taxon>Eukaryota</taxon>
        <taxon>Viridiplantae</taxon>
        <taxon>Streptophyta</taxon>
        <taxon>Embryophyta</taxon>
        <taxon>Tracheophyta</taxon>
        <taxon>Spermatophyta</taxon>
        <taxon>Magnoliopsida</taxon>
        <taxon>eudicotyledons</taxon>
        <taxon>Gunneridae</taxon>
        <taxon>Pentapetalae</taxon>
        <taxon>asterids</taxon>
        <taxon>campanulids</taxon>
        <taxon>Asterales</taxon>
        <taxon>Asteraceae</taxon>
        <taxon>Asteroideae</taxon>
        <taxon>Anthemideae</taxon>
        <taxon>Anthemidinae</taxon>
        <taxon>Tanacetum</taxon>
    </lineage>
</organism>
<proteinExistence type="predicted"/>
<comment type="caution">
    <text evidence="1">The sequence shown here is derived from an EMBL/GenBank/DDBJ whole genome shotgun (WGS) entry which is preliminary data.</text>
</comment>
<dbReference type="AlphaFoldDB" id="A0A699T3N8"/>
<accession>A0A699T3N8</accession>
<feature type="non-terminal residue" evidence="1">
    <location>
        <position position="1"/>
    </location>
</feature>
<protein>
    <submittedName>
        <fullName evidence="1">Uncharacterized protein</fullName>
    </submittedName>
</protein>
<dbReference type="EMBL" id="BKCJ011206974">
    <property type="protein sequence ID" value="GFD03751.1"/>
    <property type="molecule type" value="Genomic_DNA"/>
</dbReference>
<gene>
    <name evidence="1" type="ORF">Tci_875720</name>
</gene>
<sequence length="152" mass="16069">RLSTLIDAAGEVMPASARTTSNATGVRKKMRCPLWRQPVLGAGHGAKIVEHTRSRVHLRVGRKGQLGRDAAVEPPKRVAQRARVVVAAVGGQRVGVEAVRQATFPQRQQAALPQRQQVATVRHEAGVGGVLELRFAKVGAQPAGQVGAEAAV</sequence>